<dbReference type="Gene3D" id="1.10.10.10">
    <property type="entry name" value="Winged helix-like DNA-binding domain superfamily/Winged helix DNA-binding domain"/>
    <property type="match status" value="1"/>
</dbReference>
<dbReference type="SUPFAM" id="SSF48452">
    <property type="entry name" value="TPR-like"/>
    <property type="match status" value="1"/>
</dbReference>
<sequence length="548" mass="60097">MSLEVAAHLALRVLGPVRLEHESQTFEPGARREQALLALLAAEARPMSRARLAALLWPDAEDVDARGRMRRLLHELSIHVGHRALVTDRQTVALANDVCAATDLASLRNSLARGLYRSTEDASEESLAALEHAANLAAAEFAEGLVIDECDELSAWLQRQRESLRQAREQALAQLVTRLEGARQHERALRHAQDLVAIDSLNEAAQRRLIRLYAAVGQPHTALQQFQRCRQVLHDELGVEPEAETLQVADEIGVRDVATTILADNPPSPAAVKFTRSGDVHLAYQVHGAGPLDVLLISGFVSNLEQAWEPGGPAAFFRELARDFRLILYDRRGVGVSDRTVDPADTSVSSADALAVLDAAGSRSALVFAVSEGGSIAIRLAVEHPERVAGLALWAPLARGTATHDYPWALTAERYERWLESLVAQWGRPAAIETFAPEHASDPLLQRWWARMLRLGSSPCCMHAVLRTLALSDVRALLPQVRVPTLVMHRTGDRAVRVDAGRHLATAISGAQWLELPGTAHWWWLGETAPIIEAIKGFGRRLADSVER</sequence>
<dbReference type="SUPFAM" id="SSF53474">
    <property type="entry name" value="alpha/beta-Hydrolases"/>
    <property type="match status" value="1"/>
</dbReference>
<name>A0A4R0YMI0_9GAMM</name>
<reference evidence="2 3" key="1">
    <citation type="submission" date="2019-02" db="EMBL/GenBank/DDBJ databases">
        <title>Dyella amyloliquefaciens sp. nov., isolated from forest soil.</title>
        <authorList>
            <person name="Gao Z.-H."/>
            <person name="Qiu L.-H."/>
        </authorList>
    </citation>
    <scope>NUCLEOTIDE SEQUENCE [LARGE SCALE GENOMIC DNA]</scope>
    <source>
        <strain evidence="2 3">KACC 12747</strain>
    </source>
</reference>
<proteinExistence type="predicted"/>
<accession>A0A4R0YMI0</accession>
<dbReference type="InterPro" id="IPR011990">
    <property type="entry name" value="TPR-like_helical_dom_sf"/>
</dbReference>
<evidence type="ECO:0000313" key="3">
    <source>
        <dbReference type="Proteomes" id="UP000291822"/>
    </source>
</evidence>
<dbReference type="Proteomes" id="UP000291822">
    <property type="component" value="Unassembled WGS sequence"/>
</dbReference>
<dbReference type="Pfam" id="PF03704">
    <property type="entry name" value="BTAD"/>
    <property type="match status" value="1"/>
</dbReference>
<dbReference type="Pfam" id="PF00561">
    <property type="entry name" value="Abhydrolase_1"/>
    <property type="match status" value="1"/>
</dbReference>
<evidence type="ECO:0000259" key="1">
    <source>
        <dbReference type="SMART" id="SM01043"/>
    </source>
</evidence>
<dbReference type="PANTHER" id="PTHR35807">
    <property type="entry name" value="TRANSCRIPTIONAL REGULATOR REDD-RELATED"/>
    <property type="match status" value="1"/>
</dbReference>
<dbReference type="AlphaFoldDB" id="A0A4R0YMI0"/>
<dbReference type="PRINTS" id="PR00111">
    <property type="entry name" value="ABHYDROLASE"/>
</dbReference>
<dbReference type="InterPro" id="IPR000073">
    <property type="entry name" value="AB_hydrolase_1"/>
</dbReference>
<evidence type="ECO:0000313" key="2">
    <source>
        <dbReference type="EMBL" id="TCI07350.1"/>
    </source>
</evidence>
<dbReference type="SMART" id="SM01043">
    <property type="entry name" value="BTAD"/>
    <property type="match status" value="1"/>
</dbReference>
<dbReference type="InterPro" id="IPR051677">
    <property type="entry name" value="AfsR-DnrI-RedD_regulator"/>
</dbReference>
<keyword evidence="3" id="KW-1185">Reference proteome</keyword>
<dbReference type="RefSeq" id="WP_131412679.1">
    <property type="nucleotide sequence ID" value="NZ_SJTG01000005.1"/>
</dbReference>
<dbReference type="InterPro" id="IPR029058">
    <property type="entry name" value="AB_hydrolase_fold"/>
</dbReference>
<dbReference type="GO" id="GO:0016787">
    <property type="term" value="F:hydrolase activity"/>
    <property type="evidence" value="ECO:0007669"/>
    <property type="project" value="UniProtKB-KW"/>
</dbReference>
<protein>
    <submittedName>
        <fullName evidence="2">Alpha/beta fold hydrolase</fullName>
    </submittedName>
</protein>
<dbReference type="Gene3D" id="1.25.40.10">
    <property type="entry name" value="Tetratricopeptide repeat domain"/>
    <property type="match status" value="1"/>
</dbReference>
<dbReference type="InterPro" id="IPR036388">
    <property type="entry name" value="WH-like_DNA-bd_sf"/>
</dbReference>
<keyword evidence="2" id="KW-0378">Hydrolase</keyword>
<dbReference type="Gene3D" id="3.40.50.1820">
    <property type="entry name" value="alpha/beta hydrolase"/>
    <property type="match status" value="1"/>
</dbReference>
<comment type="caution">
    <text evidence="2">The sequence shown here is derived from an EMBL/GenBank/DDBJ whole genome shotgun (WGS) entry which is preliminary data.</text>
</comment>
<dbReference type="EMBL" id="SJTG01000005">
    <property type="protein sequence ID" value="TCI07350.1"/>
    <property type="molecule type" value="Genomic_DNA"/>
</dbReference>
<organism evidence="2 3">
    <name type="scientific">Dyella soli</name>
    <dbReference type="NCBI Taxonomy" id="522319"/>
    <lineage>
        <taxon>Bacteria</taxon>
        <taxon>Pseudomonadati</taxon>
        <taxon>Pseudomonadota</taxon>
        <taxon>Gammaproteobacteria</taxon>
        <taxon>Lysobacterales</taxon>
        <taxon>Rhodanobacteraceae</taxon>
        <taxon>Dyella</taxon>
    </lineage>
</organism>
<gene>
    <name evidence="2" type="ORF">EZM97_32705</name>
</gene>
<feature type="domain" description="Bacterial transcriptional activator" evidence="1">
    <location>
        <begin position="102"/>
        <end position="253"/>
    </location>
</feature>
<dbReference type="InterPro" id="IPR005158">
    <property type="entry name" value="BTAD"/>
</dbReference>